<keyword evidence="4" id="KW-1185">Reference proteome</keyword>
<sequence>MCSDCGRLGDKLPLNVRSWTCPCGVTHDRDVNAAKNIVAAGRADSNGRGAQVRPAVTLAPRGEAVTRRKSAAKAA</sequence>
<evidence type="ECO:0000313" key="3">
    <source>
        <dbReference type="EMBL" id="UWP85670.1"/>
    </source>
</evidence>
<proteinExistence type="predicted"/>
<protein>
    <submittedName>
        <fullName evidence="3">Transposase</fullName>
    </submittedName>
</protein>
<feature type="domain" description="Cas12f1-like TNB" evidence="2">
    <location>
        <begin position="1"/>
        <end position="37"/>
    </location>
</feature>
<dbReference type="RefSeq" id="WP_259863847.1">
    <property type="nucleotide sequence ID" value="NZ_BAAAST010000012.1"/>
</dbReference>
<name>A0ABY5W8I0_9ACTN</name>
<evidence type="ECO:0000256" key="1">
    <source>
        <dbReference type="ARBA" id="ARBA00023125"/>
    </source>
</evidence>
<dbReference type="Proteomes" id="UP001059617">
    <property type="component" value="Chromosome"/>
</dbReference>
<evidence type="ECO:0000313" key="4">
    <source>
        <dbReference type="Proteomes" id="UP001059617"/>
    </source>
</evidence>
<evidence type="ECO:0000259" key="2">
    <source>
        <dbReference type="Pfam" id="PF07282"/>
    </source>
</evidence>
<accession>A0ABY5W8I0</accession>
<keyword evidence="1" id="KW-0238">DNA-binding</keyword>
<reference evidence="3" key="2">
    <citation type="submission" date="2022-09" db="EMBL/GenBank/DDBJ databases">
        <title>Biosynthetic gene clusters of Dactylosporangioum fulvum.</title>
        <authorList>
            <person name="Caradec T."/>
        </authorList>
    </citation>
    <scope>NUCLEOTIDE SEQUENCE</scope>
    <source>
        <strain evidence="3">NRRL B-16292</strain>
    </source>
</reference>
<reference evidence="3" key="1">
    <citation type="submission" date="2021-04" db="EMBL/GenBank/DDBJ databases">
        <authorList>
            <person name="Hartkoorn R.C."/>
            <person name="Beaudoing E."/>
            <person name="Hot D."/>
        </authorList>
    </citation>
    <scope>NUCLEOTIDE SEQUENCE</scope>
    <source>
        <strain evidence="3">NRRL B-16292</strain>
    </source>
</reference>
<dbReference type="EMBL" id="CP073720">
    <property type="protein sequence ID" value="UWP85670.1"/>
    <property type="molecule type" value="Genomic_DNA"/>
</dbReference>
<dbReference type="Pfam" id="PF07282">
    <property type="entry name" value="Cas12f1-like_TNB"/>
    <property type="match status" value="1"/>
</dbReference>
<dbReference type="InterPro" id="IPR010095">
    <property type="entry name" value="Cas12f1-like_TNB"/>
</dbReference>
<gene>
    <name evidence="3" type="ORF">Dfulv_16075</name>
</gene>
<organism evidence="3 4">
    <name type="scientific">Dactylosporangium fulvum</name>
    <dbReference type="NCBI Taxonomy" id="53359"/>
    <lineage>
        <taxon>Bacteria</taxon>
        <taxon>Bacillati</taxon>
        <taxon>Actinomycetota</taxon>
        <taxon>Actinomycetes</taxon>
        <taxon>Micromonosporales</taxon>
        <taxon>Micromonosporaceae</taxon>
        <taxon>Dactylosporangium</taxon>
    </lineage>
</organism>